<feature type="compositionally biased region" description="Basic and acidic residues" evidence="1">
    <location>
        <begin position="1"/>
        <end position="10"/>
    </location>
</feature>
<dbReference type="Proteomes" id="UP001190700">
    <property type="component" value="Unassembled WGS sequence"/>
</dbReference>
<feature type="region of interest" description="Disordered" evidence="1">
    <location>
        <begin position="1"/>
        <end position="32"/>
    </location>
</feature>
<dbReference type="EMBL" id="LGRX02031216">
    <property type="protein sequence ID" value="KAK3244928.1"/>
    <property type="molecule type" value="Genomic_DNA"/>
</dbReference>
<evidence type="ECO:0000313" key="3">
    <source>
        <dbReference type="Proteomes" id="UP001190700"/>
    </source>
</evidence>
<dbReference type="AlphaFoldDB" id="A0AAE0EY99"/>
<feature type="compositionally biased region" description="Basic and acidic residues" evidence="1">
    <location>
        <begin position="20"/>
        <end position="29"/>
    </location>
</feature>
<reference evidence="2 3" key="1">
    <citation type="journal article" date="2015" name="Genome Biol. Evol.">
        <title>Comparative Genomics of a Bacterivorous Green Alga Reveals Evolutionary Causalities and Consequences of Phago-Mixotrophic Mode of Nutrition.</title>
        <authorList>
            <person name="Burns J.A."/>
            <person name="Paasch A."/>
            <person name="Narechania A."/>
            <person name="Kim E."/>
        </authorList>
    </citation>
    <scope>NUCLEOTIDE SEQUENCE [LARGE SCALE GENOMIC DNA]</scope>
    <source>
        <strain evidence="2 3">PLY_AMNH</strain>
    </source>
</reference>
<accession>A0AAE0EY99</accession>
<gene>
    <name evidence="2" type="ORF">CYMTET_45479</name>
</gene>
<comment type="caution">
    <text evidence="2">The sequence shown here is derived from an EMBL/GenBank/DDBJ whole genome shotgun (WGS) entry which is preliminary data.</text>
</comment>
<proteinExistence type="predicted"/>
<sequence length="228" mass="22863">MEVEKGRRGGDCGQGGGRDGGAEDVERVEGLGGGLVEVGEQGRVGEELAREGHGYGGGGNGEVGVEAGWWEEEVVRVGVEVARERVEGNWDLGAGRRALVEGTVVEKGVGGDGEVLVEGNGGGDGGGECGGGGGFGGGWSRVGGLVAMGKEVVAYEVEVGMVMMEEGVMVEVDEQVGMGGQEVQVLAGAAAEEGTVVGLVVDFPGGKGAMGVARGSEGLEVEVEMIWT</sequence>
<evidence type="ECO:0000256" key="1">
    <source>
        <dbReference type="SAM" id="MobiDB-lite"/>
    </source>
</evidence>
<protein>
    <submittedName>
        <fullName evidence="2">Uncharacterized protein</fullName>
    </submittedName>
</protein>
<name>A0AAE0EY99_9CHLO</name>
<evidence type="ECO:0000313" key="2">
    <source>
        <dbReference type="EMBL" id="KAK3244928.1"/>
    </source>
</evidence>
<keyword evidence="3" id="KW-1185">Reference proteome</keyword>
<organism evidence="2 3">
    <name type="scientific">Cymbomonas tetramitiformis</name>
    <dbReference type="NCBI Taxonomy" id="36881"/>
    <lineage>
        <taxon>Eukaryota</taxon>
        <taxon>Viridiplantae</taxon>
        <taxon>Chlorophyta</taxon>
        <taxon>Pyramimonadophyceae</taxon>
        <taxon>Pyramimonadales</taxon>
        <taxon>Pyramimonadaceae</taxon>
        <taxon>Cymbomonas</taxon>
    </lineage>
</organism>